<dbReference type="RefSeq" id="WP_164032045.1">
    <property type="nucleotide sequence ID" value="NZ_JAABOQ010000004.1"/>
</dbReference>
<keyword evidence="1" id="KW-1133">Transmembrane helix</keyword>
<evidence type="ECO:0000313" key="3">
    <source>
        <dbReference type="Proteomes" id="UP000474296"/>
    </source>
</evidence>
<gene>
    <name evidence="2" type="ORF">GWK10_09685</name>
</gene>
<keyword evidence="3" id="KW-1185">Reference proteome</keyword>
<reference evidence="2 3" key="1">
    <citation type="submission" date="2020-01" db="EMBL/GenBank/DDBJ databases">
        <title>Spongiivirga citrea KCTC 32990T.</title>
        <authorList>
            <person name="Wang G."/>
        </authorList>
    </citation>
    <scope>NUCLEOTIDE SEQUENCE [LARGE SCALE GENOMIC DNA]</scope>
    <source>
        <strain evidence="2 3">KCTC 32990</strain>
    </source>
</reference>
<dbReference type="Pfam" id="PF20532">
    <property type="entry name" value="DUF6747"/>
    <property type="match status" value="1"/>
</dbReference>
<protein>
    <submittedName>
        <fullName evidence="2">Uncharacterized protein</fullName>
    </submittedName>
</protein>
<dbReference type="InterPro" id="IPR046635">
    <property type="entry name" value="DUF6747"/>
</dbReference>
<organism evidence="2 3">
    <name type="scientific">Spongiivirga citrea</name>
    <dbReference type="NCBI Taxonomy" id="1481457"/>
    <lineage>
        <taxon>Bacteria</taxon>
        <taxon>Pseudomonadati</taxon>
        <taxon>Bacteroidota</taxon>
        <taxon>Flavobacteriia</taxon>
        <taxon>Flavobacteriales</taxon>
        <taxon>Flavobacteriaceae</taxon>
        <taxon>Spongiivirga</taxon>
    </lineage>
</organism>
<dbReference type="Proteomes" id="UP000474296">
    <property type="component" value="Unassembled WGS sequence"/>
</dbReference>
<dbReference type="EMBL" id="JAABOQ010000004">
    <property type="protein sequence ID" value="NER17481.1"/>
    <property type="molecule type" value="Genomic_DNA"/>
</dbReference>
<evidence type="ECO:0000256" key="1">
    <source>
        <dbReference type="SAM" id="Phobius"/>
    </source>
</evidence>
<evidence type="ECO:0000313" key="2">
    <source>
        <dbReference type="EMBL" id="NER17481.1"/>
    </source>
</evidence>
<proteinExistence type="predicted"/>
<keyword evidence="1" id="KW-0812">Transmembrane</keyword>
<keyword evidence="1" id="KW-0472">Membrane</keyword>
<dbReference type="AlphaFoldDB" id="A0A6M0CHZ4"/>
<comment type="caution">
    <text evidence="2">The sequence shown here is derived from an EMBL/GenBank/DDBJ whole genome shotgun (WGS) entry which is preliminary data.</text>
</comment>
<sequence length="55" mass="6298">METITIFKQVYVKAFEQLKQYQLYVLKGLSYIVLAGITLGIAAFIYRVSTGFFVI</sequence>
<name>A0A6M0CHZ4_9FLAO</name>
<feature type="transmembrane region" description="Helical" evidence="1">
    <location>
        <begin position="21"/>
        <end position="46"/>
    </location>
</feature>
<accession>A0A6M0CHZ4</accession>